<accession>A0ABV9IBP8</accession>
<feature type="signal peptide" evidence="1">
    <location>
        <begin position="1"/>
        <end position="22"/>
    </location>
</feature>
<proteinExistence type="predicted"/>
<gene>
    <name evidence="2" type="ORF">ACFO0D_11105</name>
</gene>
<name>A0ABV9IBP8_9DEIO</name>
<sequence>MPKCRMTTPLLLTLSLSAPAFAWVPALDEPAARAVIDSAYGRRDPVVTYQTVDLNVKDGQFVAGKEAVRAFDGGEACVADWLSAPLDFARGSRPATVTVSGQADQLAYQAADARDRFRNLNAAEALGAELSGARLPAGQLRVDVSVRGLPTEKARGAYLARLKGADGKLVAPVRASYVNDFKEDAGRWSGTLVYYFEPLKAGLGASDRVELLLRTEADTACAYSVTLDLGSFQ</sequence>
<reference evidence="3" key="1">
    <citation type="journal article" date="2019" name="Int. J. Syst. Evol. Microbiol.">
        <title>The Global Catalogue of Microorganisms (GCM) 10K type strain sequencing project: providing services to taxonomists for standard genome sequencing and annotation.</title>
        <authorList>
            <consortium name="The Broad Institute Genomics Platform"/>
            <consortium name="The Broad Institute Genome Sequencing Center for Infectious Disease"/>
            <person name="Wu L."/>
            <person name="Ma J."/>
        </authorList>
    </citation>
    <scope>NUCLEOTIDE SEQUENCE [LARGE SCALE GENOMIC DNA]</scope>
    <source>
        <strain evidence="3">CCUG 55995</strain>
    </source>
</reference>
<feature type="chain" id="PRO_5045180869" description="DUF3108 domain-containing protein" evidence="1">
    <location>
        <begin position="23"/>
        <end position="233"/>
    </location>
</feature>
<dbReference type="EMBL" id="JBHSEI010000007">
    <property type="protein sequence ID" value="MFC4638884.1"/>
    <property type="molecule type" value="Genomic_DNA"/>
</dbReference>
<organism evidence="2 3">
    <name type="scientific">Deinococcus hohokamensis</name>
    <dbReference type="NCBI Taxonomy" id="309883"/>
    <lineage>
        <taxon>Bacteria</taxon>
        <taxon>Thermotogati</taxon>
        <taxon>Deinococcota</taxon>
        <taxon>Deinococci</taxon>
        <taxon>Deinococcales</taxon>
        <taxon>Deinococcaceae</taxon>
        <taxon>Deinococcus</taxon>
    </lineage>
</organism>
<dbReference type="RefSeq" id="WP_380061885.1">
    <property type="nucleotide sequence ID" value="NZ_JBHSEI010000007.1"/>
</dbReference>
<evidence type="ECO:0000313" key="3">
    <source>
        <dbReference type="Proteomes" id="UP001595952"/>
    </source>
</evidence>
<keyword evidence="1" id="KW-0732">Signal</keyword>
<comment type="caution">
    <text evidence="2">The sequence shown here is derived from an EMBL/GenBank/DDBJ whole genome shotgun (WGS) entry which is preliminary data.</text>
</comment>
<evidence type="ECO:0000256" key="1">
    <source>
        <dbReference type="SAM" id="SignalP"/>
    </source>
</evidence>
<protein>
    <recommendedName>
        <fullName evidence="4">DUF3108 domain-containing protein</fullName>
    </recommendedName>
</protein>
<evidence type="ECO:0008006" key="4">
    <source>
        <dbReference type="Google" id="ProtNLM"/>
    </source>
</evidence>
<dbReference type="Proteomes" id="UP001595952">
    <property type="component" value="Unassembled WGS sequence"/>
</dbReference>
<evidence type="ECO:0000313" key="2">
    <source>
        <dbReference type="EMBL" id="MFC4638884.1"/>
    </source>
</evidence>
<keyword evidence="3" id="KW-1185">Reference proteome</keyword>